<gene>
    <name evidence="2" type="ORF">B0T20DRAFT_394094</name>
</gene>
<keyword evidence="1" id="KW-0732">Signal</keyword>
<evidence type="ECO:0000256" key="1">
    <source>
        <dbReference type="SAM" id="SignalP"/>
    </source>
</evidence>
<feature type="signal peptide" evidence="1">
    <location>
        <begin position="1"/>
        <end position="24"/>
    </location>
</feature>
<dbReference type="Gene3D" id="2.30.60.10">
    <property type="entry name" value="Cyanovirin-N"/>
    <property type="match status" value="1"/>
</dbReference>
<dbReference type="InterPro" id="IPR036673">
    <property type="entry name" value="Cyanovirin-N_sf"/>
</dbReference>
<feature type="chain" id="PRO_5041913392" description="CENP-V/GFA domain-containing protein" evidence="1">
    <location>
        <begin position="25"/>
        <end position="190"/>
    </location>
</feature>
<organism evidence="2 3">
    <name type="scientific">Sordaria brevicollis</name>
    <dbReference type="NCBI Taxonomy" id="83679"/>
    <lineage>
        <taxon>Eukaryota</taxon>
        <taxon>Fungi</taxon>
        <taxon>Dikarya</taxon>
        <taxon>Ascomycota</taxon>
        <taxon>Pezizomycotina</taxon>
        <taxon>Sordariomycetes</taxon>
        <taxon>Sordariomycetidae</taxon>
        <taxon>Sordariales</taxon>
        <taxon>Sordariaceae</taxon>
        <taxon>Sordaria</taxon>
    </lineage>
</organism>
<dbReference type="SUPFAM" id="SSF51322">
    <property type="entry name" value="Cyanovirin-N"/>
    <property type="match status" value="1"/>
</dbReference>
<comment type="caution">
    <text evidence="2">The sequence shown here is derived from an EMBL/GenBank/DDBJ whole genome shotgun (WGS) entry which is preliminary data.</text>
</comment>
<sequence length="190" mass="21775">MQLSTTFWGTQSFLLCLGLVATTAALVARDHAFDTDPESGLKFVPVDSGRFSEHCNNFHFDPKTCVLTADCVKDLNGDHKDRLTSKLNLNKCFWMHKTGKTEGMELGWRVEWNEKNEDRKGITNFCKFCDTTLGPNAENYEYNPLVLWPICLPPDDPKDTRRRRGSFGTYLDRHIWNKGGNMECFGRRGE</sequence>
<accession>A0AAE0PBM9</accession>
<reference evidence="2" key="1">
    <citation type="journal article" date="2023" name="Mol. Phylogenet. Evol.">
        <title>Genome-scale phylogeny and comparative genomics of the fungal order Sordariales.</title>
        <authorList>
            <person name="Hensen N."/>
            <person name="Bonometti L."/>
            <person name="Westerberg I."/>
            <person name="Brannstrom I.O."/>
            <person name="Guillou S."/>
            <person name="Cros-Aarteil S."/>
            <person name="Calhoun S."/>
            <person name="Haridas S."/>
            <person name="Kuo A."/>
            <person name="Mondo S."/>
            <person name="Pangilinan J."/>
            <person name="Riley R."/>
            <person name="LaButti K."/>
            <person name="Andreopoulos B."/>
            <person name="Lipzen A."/>
            <person name="Chen C."/>
            <person name="Yan M."/>
            <person name="Daum C."/>
            <person name="Ng V."/>
            <person name="Clum A."/>
            <person name="Steindorff A."/>
            <person name="Ohm R.A."/>
            <person name="Martin F."/>
            <person name="Silar P."/>
            <person name="Natvig D.O."/>
            <person name="Lalanne C."/>
            <person name="Gautier V."/>
            <person name="Ament-Velasquez S.L."/>
            <person name="Kruys A."/>
            <person name="Hutchinson M.I."/>
            <person name="Powell A.J."/>
            <person name="Barry K."/>
            <person name="Miller A.N."/>
            <person name="Grigoriev I.V."/>
            <person name="Debuchy R."/>
            <person name="Gladieux P."/>
            <person name="Hiltunen Thoren M."/>
            <person name="Johannesson H."/>
        </authorList>
    </citation>
    <scope>NUCLEOTIDE SEQUENCE</scope>
    <source>
        <strain evidence="2">FGSC 1904</strain>
    </source>
</reference>
<reference evidence="2" key="2">
    <citation type="submission" date="2023-07" db="EMBL/GenBank/DDBJ databases">
        <authorList>
            <consortium name="Lawrence Berkeley National Laboratory"/>
            <person name="Haridas S."/>
            <person name="Hensen N."/>
            <person name="Bonometti L."/>
            <person name="Westerberg I."/>
            <person name="Brannstrom I.O."/>
            <person name="Guillou S."/>
            <person name="Cros-Aarteil S."/>
            <person name="Calhoun S."/>
            <person name="Kuo A."/>
            <person name="Mondo S."/>
            <person name="Pangilinan J."/>
            <person name="Riley R."/>
            <person name="LaButti K."/>
            <person name="Andreopoulos B."/>
            <person name="Lipzen A."/>
            <person name="Chen C."/>
            <person name="Yanf M."/>
            <person name="Daum C."/>
            <person name="Ng V."/>
            <person name="Clum A."/>
            <person name="Steindorff A."/>
            <person name="Ohm R."/>
            <person name="Martin F."/>
            <person name="Silar P."/>
            <person name="Natvig D."/>
            <person name="Lalanne C."/>
            <person name="Gautier V."/>
            <person name="Ament-velasquez S.L."/>
            <person name="Kruys A."/>
            <person name="Hutchinson M.I."/>
            <person name="Powell A.J."/>
            <person name="Barry K."/>
            <person name="Miller A.N."/>
            <person name="Grigoriev I.V."/>
            <person name="Debuchy R."/>
            <person name="Gladieux P."/>
            <person name="Thoren M.H."/>
            <person name="Johannesson H."/>
        </authorList>
    </citation>
    <scope>NUCLEOTIDE SEQUENCE</scope>
    <source>
        <strain evidence="2">FGSC 1904</strain>
    </source>
</reference>
<protein>
    <recommendedName>
        <fullName evidence="4">CENP-V/GFA domain-containing protein</fullName>
    </recommendedName>
</protein>
<dbReference type="AlphaFoldDB" id="A0AAE0PBM9"/>
<evidence type="ECO:0000313" key="3">
    <source>
        <dbReference type="Proteomes" id="UP001281003"/>
    </source>
</evidence>
<name>A0AAE0PBM9_SORBR</name>
<keyword evidence="3" id="KW-1185">Reference proteome</keyword>
<dbReference type="Proteomes" id="UP001281003">
    <property type="component" value="Unassembled WGS sequence"/>
</dbReference>
<dbReference type="EMBL" id="JAUTDP010000008">
    <property type="protein sequence ID" value="KAK3396913.1"/>
    <property type="molecule type" value="Genomic_DNA"/>
</dbReference>
<evidence type="ECO:0008006" key="4">
    <source>
        <dbReference type="Google" id="ProtNLM"/>
    </source>
</evidence>
<proteinExistence type="predicted"/>
<evidence type="ECO:0000313" key="2">
    <source>
        <dbReference type="EMBL" id="KAK3396913.1"/>
    </source>
</evidence>